<evidence type="ECO:0000313" key="2">
    <source>
        <dbReference type="Proteomes" id="UP000688947"/>
    </source>
</evidence>
<dbReference type="Proteomes" id="UP000688947">
    <property type="component" value="Unassembled WGS sequence"/>
</dbReference>
<evidence type="ECO:0000313" key="1">
    <source>
        <dbReference type="EMBL" id="KAG6959020.1"/>
    </source>
</evidence>
<accession>A0A8T1UD87</accession>
<name>A0A8T1UD87_9STRA</name>
<proteinExistence type="predicted"/>
<gene>
    <name evidence="1" type="ORF">JG687_00009032</name>
</gene>
<comment type="caution">
    <text evidence="1">The sequence shown here is derived from an EMBL/GenBank/DDBJ whole genome shotgun (WGS) entry which is preliminary data.</text>
</comment>
<organism evidence="1 2">
    <name type="scientific">Phytophthora cactorum</name>
    <dbReference type="NCBI Taxonomy" id="29920"/>
    <lineage>
        <taxon>Eukaryota</taxon>
        <taxon>Sar</taxon>
        <taxon>Stramenopiles</taxon>
        <taxon>Oomycota</taxon>
        <taxon>Peronosporomycetes</taxon>
        <taxon>Peronosporales</taxon>
        <taxon>Peronosporaceae</taxon>
        <taxon>Phytophthora</taxon>
    </lineage>
</organism>
<dbReference type="AlphaFoldDB" id="A0A8T1UD87"/>
<sequence>MRWFENTCKKAQMKGLVIFAIVDATTKKKVWINVEALFVEGATNLLSQRALYEEYGYCAQKSEDQEETTLSNRVKHINWEFDLVGGLYQTIVEIPRSQLAVLQTTAQSAKSLRLWYHRLAHANWQVIQDMALKELVRGLKMSKED</sequence>
<reference evidence="1" key="1">
    <citation type="submission" date="2021-01" db="EMBL/GenBank/DDBJ databases">
        <title>Phytophthora aleatoria, a newly-described species from Pinus radiata is distinct from Phytophthora cactorum isolates based on comparative genomics.</title>
        <authorList>
            <person name="Mcdougal R."/>
            <person name="Panda P."/>
            <person name="Williams N."/>
            <person name="Studholme D.J."/>
        </authorList>
    </citation>
    <scope>NUCLEOTIDE SEQUENCE</scope>
    <source>
        <strain evidence="1">NZFS 3830</strain>
    </source>
</reference>
<dbReference type="OrthoDB" id="97058at2759"/>
<dbReference type="VEuPathDB" id="FungiDB:PC110_g2597"/>
<protein>
    <recommendedName>
        <fullName evidence="3">GAG-pre-integrase domain-containing protein</fullName>
    </recommendedName>
</protein>
<evidence type="ECO:0008006" key="3">
    <source>
        <dbReference type="Google" id="ProtNLM"/>
    </source>
</evidence>
<dbReference type="EMBL" id="JAENGZ010000455">
    <property type="protein sequence ID" value="KAG6959020.1"/>
    <property type="molecule type" value="Genomic_DNA"/>
</dbReference>